<dbReference type="PANTHER" id="PTHR24413">
    <property type="entry name" value="SPECKLE-TYPE POZ PROTEIN"/>
    <property type="match status" value="1"/>
</dbReference>
<evidence type="ECO:0000313" key="3">
    <source>
        <dbReference type="Proteomes" id="UP000678393"/>
    </source>
</evidence>
<comment type="caution">
    <text evidence="2">The sequence shown here is derived from an EMBL/GenBank/DDBJ whole genome shotgun (WGS) entry which is preliminary data.</text>
</comment>
<dbReference type="Gene3D" id="3.30.710.10">
    <property type="entry name" value="Potassium Channel Kv1.1, Chain A"/>
    <property type="match status" value="2"/>
</dbReference>
<dbReference type="SUPFAM" id="SSF54695">
    <property type="entry name" value="POZ domain"/>
    <property type="match status" value="2"/>
</dbReference>
<gene>
    <name evidence="2" type="ORF">CUNI_LOCUS11247</name>
</gene>
<dbReference type="InterPro" id="IPR011333">
    <property type="entry name" value="SKP1/BTB/POZ_sf"/>
</dbReference>
<organism evidence="2 3">
    <name type="scientific">Candidula unifasciata</name>
    <dbReference type="NCBI Taxonomy" id="100452"/>
    <lineage>
        <taxon>Eukaryota</taxon>
        <taxon>Metazoa</taxon>
        <taxon>Spiralia</taxon>
        <taxon>Lophotrochozoa</taxon>
        <taxon>Mollusca</taxon>
        <taxon>Gastropoda</taxon>
        <taxon>Heterobranchia</taxon>
        <taxon>Euthyneura</taxon>
        <taxon>Panpulmonata</taxon>
        <taxon>Eupulmonata</taxon>
        <taxon>Stylommatophora</taxon>
        <taxon>Helicina</taxon>
        <taxon>Helicoidea</taxon>
        <taxon>Geomitridae</taxon>
        <taxon>Candidula</taxon>
    </lineage>
</organism>
<dbReference type="EMBL" id="CAJHNH020002131">
    <property type="protein sequence ID" value="CAG5125689.1"/>
    <property type="molecule type" value="Genomic_DNA"/>
</dbReference>
<dbReference type="Proteomes" id="UP000678393">
    <property type="component" value="Unassembled WGS sequence"/>
</dbReference>
<feature type="domain" description="BTB" evidence="1">
    <location>
        <begin position="157"/>
        <end position="225"/>
    </location>
</feature>
<sequence length="451" mass="50931">LYLWRSSDPSFKKCHFALKRQLAVSDVAMTTSCLIFSTNRGEAFMGYLSNKKIIPPSNKDNETKQAKELVKECGDGFGQTRLLDLLLKEGVEEVQVRRLPVVHRAVIVSSDRKGRNFAVIQALPNSCMSEFPSVTTSEMNEQFGRLLSEADSQDNIHDAVIQVGNRLWPVHKYIVAMRSDVFKNMVTTSASPKGEVLMLKVDSVSPEIMEQLITFMYTDMCDFLQPGFKINLSQTSEKENLEQHKKLPRSLQDTDDIDDLISTKGLSAFQVQEQRNLQKNKKKEAVKAYPETSENNVHHSQNYVKMLQEAARKFGVKGLSKRLDAVKCSNGVILSHGKPLVKPKVKFDRTKLPELYDVKIKTEGGLEVQCHKCVLVSRLEYFHSMLATGWIETFNTTTLTLPVCGDVLEVLVDYLYTDEAGQLRDSTDEELLCNALIVSDQLLAWRLEGDV</sequence>
<feature type="domain" description="BTB" evidence="1">
    <location>
        <begin position="356"/>
        <end position="419"/>
    </location>
</feature>
<keyword evidence="3" id="KW-1185">Reference proteome</keyword>
<evidence type="ECO:0000259" key="1">
    <source>
        <dbReference type="PROSITE" id="PS50097"/>
    </source>
</evidence>
<dbReference type="InterPro" id="IPR000210">
    <property type="entry name" value="BTB/POZ_dom"/>
</dbReference>
<evidence type="ECO:0000313" key="2">
    <source>
        <dbReference type="EMBL" id="CAG5125689.1"/>
    </source>
</evidence>
<dbReference type="OrthoDB" id="1893551at2759"/>
<dbReference type="SMART" id="SM00225">
    <property type="entry name" value="BTB"/>
    <property type="match status" value="2"/>
</dbReference>
<reference evidence="2" key="1">
    <citation type="submission" date="2021-04" db="EMBL/GenBank/DDBJ databases">
        <authorList>
            <consortium name="Molecular Ecology Group"/>
        </authorList>
    </citation>
    <scope>NUCLEOTIDE SEQUENCE</scope>
</reference>
<proteinExistence type="predicted"/>
<dbReference type="PROSITE" id="PS50097">
    <property type="entry name" value="BTB"/>
    <property type="match status" value="2"/>
</dbReference>
<accession>A0A8S3Z937</accession>
<feature type="non-terminal residue" evidence="2">
    <location>
        <position position="451"/>
    </location>
</feature>
<dbReference type="Pfam" id="PF00651">
    <property type="entry name" value="BTB"/>
    <property type="match status" value="2"/>
</dbReference>
<name>A0A8S3Z937_9EUPU</name>
<dbReference type="AlphaFoldDB" id="A0A8S3Z937"/>
<protein>
    <recommendedName>
        <fullName evidence="1">BTB domain-containing protein</fullName>
    </recommendedName>
</protein>